<sequence>MFPASKPEYDQIQDLKHEARQQLLRQEQPSNAFDCLFLVDHPKFSDFYDSYLRLQGGRSVRCCPSCDRRRITDCQLYGALGLQI</sequence>
<dbReference type="Proteomes" id="UP001476950">
    <property type="component" value="Unassembled WGS sequence"/>
</dbReference>
<comment type="caution">
    <text evidence="1">The sequence shown here is derived from an EMBL/GenBank/DDBJ whole genome shotgun (WGS) entry which is preliminary data.</text>
</comment>
<evidence type="ECO:0000313" key="2">
    <source>
        <dbReference type="Proteomes" id="UP001476950"/>
    </source>
</evidence>
<protein>
    <submittedName>
        <fullName evidence="1">Uncharacterized protein</fullName>
    </submittedName>
</protein>
<accession>A0ABV0KSP5</accession>
<proteinExistence type="predicted"/>
<dbReference type="EMBL" id="JAMPLM010000058">
    <property type="protein sequence ID" value="MEP1062244.1"/>
    <property type="molecule type" value="Genomic_DNA"/>
</dbReference>
<name>A0ABV0KSP5_9CYAN</name>
<gene>
    <name evidence="1" type="ORF">NDI38_28120</name>
</gene>
<organism evidence="1 2">
    <name type="scientific">Stenomitos frigidus AS-A4</name>
    <dbReference type="NCBI Taxonomy" id="2933935"/>
    <lineage>
        <taxon>Bacteria</taxon>
        <taxon>Bacillati</taxon>
        <taxon>Cyanobacteriota</taxon>
        <taxon>Cyanophyceae</taxon>
        <taxon>Leptolyngbyales</taxon>
        <taxon>Leptolyngbyaceae</taxon>
        <taxon>Stenomitos</taxon>
    </lineage>
</organism>
<evidence type="ECO:0000313" key="1">
    <source>
        <dbReference type="EMBL" id="MEP1062244.1"/>
    </source>
</evidence>
<keyword evidence="2" id="KW-1185">Reference proteome</keyword>
<reference evidence="1 2" key="1">
    <citation type="submission" date="2022-04" db="EMBL/GenBank/DDBJ databases">
        <title>Positive selection, recombination, and allopatry shape intraspecific diversity of widespread and dominant cyanobacteria.</title>
        <authorList>
            <person name="Wei J."/>
            <person name="Shu W."/>
            <person name="Hu C."/>
        </authorList>
    </citation>
    <scope>NUCLEOTIDE SEQUENCE [LARGE SCALE GENOMIC DNA]</scope>
    <source>
        <strain evidence="1 2">AS-A4</strain>
    </source>
</reference>